<dbReference type="KEGG" id="slau:SLA_7285"/>
<name>A0A160P9X2_STRLU</name>
<keyword evidence="3" id="KW-1185">Reference proteome</keyword>
<sequence length="110" mass="11345">MGTASVCRYVGVVRRYGGARLDGGGPLHQGGDGVPARVVDGVRQFRRLIVVMVFRVPGGRRGRGVVLSGSGRGAGGADRVAYVESGHQGSGSTKSVVQKRWSAAGARRPG</sequence>
<feature type="region of interest" description="Disordered" evidence="1">
    <location>
        <begin position="85"/>
        <end position="110"/>
    </location>
</feature>
<reference evidence="2 3" key="1">
    <citation type="journal article" date="2016" name="Genome Announc.">
        <title>Complete Genome Sequence of Thiostrepton-Producing Streptomyces laurentii ATCC 31255.</title>
        <authorList>
            <person name="Doi K."/>
            <person name="Fujino Y."/>
            <person name="Nagayoshi Y."/>
            <person name="Ohshima T."/>
            <person name="Ogata S."/>
        </authorList>
    </citation>
    <scope>NUCLEOTIDE SEQUENCE [LARGE SCALE GENOMIC DNA]</scope>
    <source>
        <strain evidence="2 3">ATCC 31255</strain>
    </source>
</reference>
<organism evidence="2 3">
    <name type="scientific">Streptomyces laurentii</name>
    <dbReference type="NCBI Taxonomy" id="39478"/>
    <lineage>
        <taxon>Bacteria</taxon>
        <taxon>Bacillati</taxon>
        <taxon>Actinomycetota</taxon>
        <taxon>Actinomycetes</taxon>
        <taxon>Kitasatosporales</taxon>
        <taxon>Streptomycetaceae</taxon>
        <taxon>Streptomyces</taxon>
    </lineage>
</organism>
<evidence type="ECO:0000313" key="2">
    <source>
        <dbReference type="EMBL" id="BAU88151.1"/>
    </source>
</evidence>
<dbReference type="Proteomes" id="UP000217676">
    <property type="component" value="Chromosome"/>
</dbReference>
<accession>A0A160P9X2</accession>
<evidence type="ECO:0000313" key="3">
    <source>
        <dbReference type="Proteomes" id="UP000217676"/>
    </source>
</evidence>
<dbReference type="EMBL" id="AP017424">
    <property type="protein sequence ID" value="BAU88151.1"/>
    <property type="molecule type" value="Genomic_DNA"/>
</dbReference>
<gene>
    <name evidence="2" type="ORF">SLA_7285</name>
</gene>
<proteinExistence type="predicted"/>
<protein>
    <submittedName>
        <fullName evidence="2">Pol polyprotein</fullName>
    </submittedName>
</protein>
<evidence type="ECO:0000256" key="1">
    <source>
        <dbReference type="SAM" id="MobiDB-lite"/>
    </source>
</evidence>
<dbReference type="AlphaFoldDB" id="A0A160P9X2"/>